<feature type="non-terminal residue" evidence="1">
    <location>
        <position position="210"/>
    </location>
</feature>
<name>A0A3M6V0S1_POCDA</name>
<sequence length="210" mass="24010">MGFWKTTLTAPEFVLDVIRRGFKLPFAEYPPPCLLPNYKSAVAHGCIVEHSVPIFCVNPLTIAEGKKAALRGHQKGHCFCARISHQMEPHRVTATSSTLIDVILTNRPRSILTSGPFDLSLIDHYLDYAVSRSHCPRTFPITVERRTTKNYDLERFSDDLHSTPFDVAYIFEDIDDIYWAWSYLLSSVLDNHALIKRKTSNREHVSFMTP</sequence>
<organism evidence="1 2">
    <name type="scientific">Pocillopora damicornis</name>
    <name type="common">Cauliflower coral</name>
    <name type="synonym">Millepora damicornis</name>
    <dbReference type="NCBI Taxonomy" id="46731"/>
    <lineage>
        <taxon>Eukaryota</taxon>
        <taxon>Metazoa</taxon>
        <taxon>Cnidaria</taxon>
        <taxon>Anthozoa</taxon>
        <taxon>Hexacorallia</taxon>
        <taxon>Scleractinia</taxon>
        <taxon>Astrocoeniina</taxon>
        <taxon>Pocilloporidae</taxon>
        <taxon>Pocillopora</taxon>
    </lineage>
</organism>
<evidence type="ECO:0000313" key="2">
    <source>
        <dbReference type="Proteomes" id="UP000275408"/>
    </source>
</evidence>
<keyword evidence="2" id="KW-1185">Reference proteome</keyword>
<proteinExistence type="predicted"/>
<protein>
    <submittedName>
        <fullName evidence="1">Uncharacterized protein</fullName>
    </submittedName>
</protein>
<reference evidence="1 2" key="1">
    <citation type="journal article" date="2018" name="Sci. Rep.">
        <title>Comparative analysis of the Pocillopora damicornis genome highlights role of immune system in coral evolution.</title>
        <authorList>
            <person name="Cunning R."/>
            <person name="Bay R.A."/>
            <person name="Gillette P."/>
            <person name="Baker A.C."/>
            <person name="Traylor-Knowles N."/>
        </authorList>
    </citation>
    <scope>NUCLEOTIDE SEQUENCE [LARGE SCALE GENOMIC DNA]</scope>
    <source>
        <strain evidence="1">RSMAS</strain>
        <tissue evidence="1">Whole animal</tissue>
    </source>
</reference>
<accession>A0A3M6V0S1</accession>
<dbReference type="Proteomes" id="UP000275408">
    <property type="component" value="Unassembled WGS sequence"/>
</dbReference>
<evidence type="ECO:0000313" key="1">
    <source>
        <dbReference type="EMBL" id="RMX59490.1"/>
    </source>
</evidence>
<gene>
    <name evidence="1" type="ORF">pdam_00025765</name>
</gene>
<comment type="caution">
    <text evidence="1">The sequence shown here is derived from an EMBL/GenBank/DDBJ whole genome shotgun (WGS) entry which is preliminary data.</text>
</comment>
<dbReference type="EMBL" id="RCHS01000328">
    <property type="protein sequence ID" value="RMX59490.1"/>
    <property type="molecule type" value="Genomic_DNA"/>
</dbReference>
<dbReference type="AlphaFoldDB" id="A0A3M6V0S1"/>